<dbReference type="GeneID" id="80004624"/>
<reference evidence="2 3" key="1">
    <citation type="submission" date="2019-12" db="EMBL/GenBank/DDBJ databases">
        <authorList>
            <person name="Kistler A.K."/>
            <person name="Garlena R.A."/>
            <person name="Russell D.A."/>
            <person name="Pope W.H."/>
            <person name="Jacobs-Sera D."/>
            <person name="Hatfull G.F."/>
        </authorList>
    </citation>
    <scope>NUCLEOTIDE SEQUENCE [LARGE SCALE GENOMIC DNA]</scope>
</reference>
<gene>
    <name evidence="2" type="primary">55</name>
    <name evidence="2" type="ORF">SEA_MATZAH_55</name>
</gene>
<proteinExistence type="predicted"/>
<accession>A0A6B9LC97</accession>
<name>A0A6B9LC97_9CAUD</name>
<dbReference type="Pfam" id="PF13730">
    <property type="entry name" value="HTH_36"/>
    <property type="match status" value="1"/>
</dbReference>
<evidence type="ECO:0000313" key="2">
    <source>
        <dbReference type="EMBL" id="QHB37048.1"/>
    </source>
</evidence>
<dbReference type="EMBL" id="MN813682">
    <property type="protein sequence ID" value="QHB37048.1"/>
    <property type="molecule type" value="Genomic_DNA"/>
</dbReference>
<protein>
    <submittedName>
        <fullName evidence="2">Helix-turn-helix DNA binding domain protein</fullName>
    </submittedName>
</protein>
<keyword evidence="3" id="KW-1185">Reference proteome</keyword>
<organism evidence="2 3">
    <name type="scientific">Microbacterium phage Matzah</name>
    <dbReference type="NCBI Taxonomy" id="2686228"/>
    <lineage>
        <taxon>Viruses</taxon>
        <taxon>Duplodnaviria</taxon>
        <taxon>Heunggongvirae</taxon>
        <taxon>Uroviricota</taxon>
        <taxon>Caudoviricetes</taxon>
        <taxon>Kutznervirinae</taxon>
        <taxon>Mementomorivirus</taxon>
        <taxon>Mementomorivirus matzah</taxon>
    </lineage>
</organism>
<feature type="region of interest" description="Disordered" evidence="1">
    <location>
        <begin position="83"/>
        <end position="140"/>
    </location>
</feature>
<feature type="compositionally biased region" description="Basic and acidic residues" evidence="1">
    <location>
        <begin position="192"/>
        <end position="204"/>
    </location>
</feature>
<dbReference type="RefSeq" id="YP_010750965.1">
    <property type="nucleotide sequence ID" value="NC_073364.1"/>
</dbReference>
<feature type="region of interest" description="Disordered" evidence="1">
    <location>
        <begin position="182"/>
        <end position="204"/>
    </location>
</feature>
<feature type="compositionally biased region" description="Basic and acidic residues" evidence="1">
    <location>
        <begin position="83"/>
        <end position="94"/>
    </location>
</feature>
<dbReference type="Proteomes" id="UP000465091">
    <property type="component" value="Segment"/>
</dbReference>
<evidence type="ECO:0000256" key="1">
    <source>
        <dbReference type="SAM" id="MobiDB-lite"/>
    </source>
</evidence>
<evidence type="ECO:0000313" key="3">
    <source>
        <dbReference type="Proteomes" id="UP000465091"/>
    </source>
</evidence>
<sequence>MSIRRGPSPADRFAQIANAALRDERLSWKARGILAYLLSHREGWRTSVARLVRQAPDGRDSVRAGIAELTALGYLHRADQTHDERGKFAERDYIVTDTPSLDYPTTGEPPTGNPHPKNTSGKNTKPREHHRNGGAAASTAQREYLRDLHIHGGGRTAEEIEPWLATLTAAQADAEIREAQRAIPRGRGYVGDPEHPDLSEKGREVAARRLIPEER</sequence>
<dbReference type="KEGG" id="vg:80004624"/>